<protein>
    <submittedName>
        <fullName evidence="2">Uncharacterized protein</fullName>
    </submittedName>
</protein>
<evidence type="ECO:0000313" key="4">
    <source>
        <dbReference type="Proteomes" id="UP000325313"/>
    </source>
</evidence>
<evidence type="ECO:0000313" key="3">
    <source>
        <dbReference type="Proteomes" id="UP000324748"/>
    </source>
</evidence>
<dbReference type="Proteomes" id="UP000324748">
    <property type="component" value="Unassembled WGS sequence"/>
</dbReference>
<reference evidence="3 4" key="1">
    <citation type="submission" date="2019-05" db="EMBL/GenBank/DDBJ databases">
        <title>Emergence of the Ug99 lineage of the wheat stem rust pathogen through somatic hybridization.</title>
        <authorList>
            <person name="Li F."/>
            <person name="Upadhyaya N.M."/>
            <person name="Sperschneider J."/>
            <person name="Matny O."/>
            <person name="Nguyen-Phuc H."/>
            <person name="Mago R."/>
            <person name="Raley C."/>
            <person name="Miller M.E."/>
            <person name="Silverstein K.A.T."/>
            <person name="Henningsen E."/>
            <person name="Hirsch C.D."/>
            <person name="Visser B."/>
            <person name="Pretorius Z.A."/>
            <person name="Steffenson B.J."/>
            <person name="Schwessinger B."/>
            <person name="Dodds P.N."/>
            <person name="Figueroa M."/>
        </authorList>
    </citation>
    <scope>NUCLEOTIDE SEQUENCE [LARGE SCALE GENOMIC DNA]</scope>
    <source>
        <strain evidence="2">21-0</strain>
        <strain evidence="1 4">Ug99</strain>
    </source>
</reference>
<comment type="caution">
    <text evidence="2">The sequence shown here is derived from an EMBL/GenBank/DDBJ whole genome shotgun (WGS) entry which is preliminary data.</text>
</comment>
<dbReference type="EMBL" id="VDEP01000505">
    <property type="protein sequence ID" value="KAA1068455.1"/>
    <property type="molecule type" value="Genomic_DNA"/>
</dbReference>
<dbReference type="AlphaFoldDB" id="A0A5B0PU87"/>
<gene>
    <name evidence="2" type="ORF">PGT21_024648</name>
    <name evidence="1" type="ORF">PGTUg99_023319</name>
</gene>
<accession>A0A5B0PU87</accession>
<evidence type="ECO:0000313" key="2">
    <source>
        <dbReference type="EMBL" id="KAA1104476.1"/>
    </source>
</evidence>
<name>A0A5B0PU87_PUCGR</name>
<organism evidence="2 3">
    <name type="scientific">Puccinia graminis f. sp. tritici</name>
    <dbReference type="NCBI Taxonomy" id="56615"/>
    <lineage>
        <taxon>Eukaryota</taxon>
        <taxon>Fungi</taxon>
        <taxon>Dikarya</taxon>
        <taxon>Basidiomycota</taxon>
        <taxon>Pucciniomycotina</taxon>
        <taxon>Pucciniomycetes</taxon>
        <taxon>Pucciniales</taxon>
        <taxon>Pucciniaceae</taxon>
        <taxon>Puccinia</taxon>
    </lineage>
</organism>
<dbReference type="Proteomes" id="UP000325313">
    <property type="component" value="Unassembled WGS sequence"/>
</dbReference>
<evidence type="ECO:0000313" key="1">
    <source>
        <dbReference type="EMBL" id="KAA1068455.1"/>
    </source>
</evidence>
<dbReference type="EMBL" id="VSWC01000041">
    <property type="protein sequence ID" value="KAA1104476.1"/>
    <property type="molecule type" value="Genomic_DNA"/>
</dbReference>
<sequence length="54" mass="5602">MVMIPMILTIALSQTIPLVGKAQFSVSSPTKTKAHAILSAVCSSSAPETEPDSD</sequence>
<keyword evidence="3" id="KW-1185">Reference proteome</keyword>
<proteinExistence type="predicted"/>